<evidence type="ECO:0000256" key="7">
    <source>
        <dbReference type="ARBA" id="ARBA00022840"/>
    </source>
</evidence>
<feature type="domain" description="Mur ligase C-terminal" evidence="12">
    <location>
        <begin position="293"/>
        <end position="412"/>
    </location>
</feature>
<dbReference type="PROSITE" id="PS01011">
    <property type="entry name" value="FOLYLPOLYGLU_SYNT_1"/>
    <property type="match status" value="1"/>
</dbReference>
<evidence type="ECO:0000256" key="4">
    <source>
        <dbReference type="ARBA" id="ARBA00022598"/>
    </source>
</evidence>
<feature type="domain" description="Mur ligase central" evidence="13">
    <location>
        <begin position="43"/>
        <end position="265"/>
    </location>
</feature>
<evidence type="ECO:0000259" key="13">
    <source>
        <dbReference type="Pfam" id="PF08245"/>
    </source>
</evidence>
<sequence length="430" mass="48533">MKYRYYDIVDQLKKRGSSPGLDAVRELLAVLGHPEREINVIHIAGTNGKGSVLAFLSSILTESGCRVGRYISPTIHSYEERFQINGEAITQEKLEQYYGRMEEALFEMEEWSERKPTLFEVETALAFLYFAEEGVDFALIETGMGGTLDATNVVERPLLTLISSVSFDHKEFLGDTLAEIAGEKAGIIKEHVPVIVSENVPEVCQVIRERAEEKEAPAIFLTEDMAQVKEESVKGSTFIWKKHRFFIPLPGRHQVSNAVTALAAAEKLWEMGAWPSFSWTVMRQGLAKTRWPGRLEILRERPLVIRDGAHNPDGARRLAQFLEKHFTNRRILYIMGVLKDKEYKEMLSFLAPLGEELYAFRPDNPRGLAAETLAEAAKRCHMRTRVFSGVNEALARALLLAKPEDVIVVCGSLSFMEDMDAAIWKQGKLL</sequence>
<keyword evidence="8" id="KW-0460">Magnesium</keyword>
<evidence type="ECO:0000256" key="3">
    <source>
        <dbReference type="ARBA" id="ARBA00013025"/>
    </source>
</evidence>
<evidence type="ECO:0000313" key="14">
    <source>
        <dbReference type="EMBL" id="HIX71596.1"/>
    </source>
</evidence>
<dbReference type="EC" id="6.3.2.17" evidence="3"/>
<dbReference type="InterPro" id="IPR036615">
    <property type="entry name" value="Mur_ligase_C_dom_sf"/>
</dbReference>
<dbReference type="PROSITE" id="PS01012">
    <property type="entry name" value="FOLYLPOLYGLU_SYNT_2"/>
    <property type="match status" value="1"/>
</dbReference>
<dbReference type="Gene3D" id="3.40.1190.10">
    <property type="entry name" value="Mur-like, catalytic domain"/>
    <property type="match status" value="1"/>
</dbReference>
<dbReference type="SUPFAM" id="SSF53623">
    <property type="entry name" value="MurD-like peptide ligases, catalytic domain"/>
    <property type="match status" value="1"/>
</dbReference>
<dbReference type="GO" id="GO:0004326">
    <property type="term" value="F:tetrahydrofolylpolyglutamate synthase activity"/>
    <property type="evidence" value="ECO:0007669"/>
    <property type="project" value="UniProtKB-EC"/>
</dbReference>
<evidence type="ECO:0000256" key="5">
    <source>
        <dbReference type="ARBA" id="ARBA00022723"/>
    </source>
</evidence>
<keyword evidence="6 11" id="KW-0547">Nucleotide-binding</keyword>
<name>A0A9D1X331_9FIRM</name>
<dbReference type="GO" id="GO:0008841">
    <property type="term" value="F:dihydrofolate synthase activity"/>
    <property type="evidence" value="ECO:0007669"/>
    <property type="project" value="TreeGrafter"/>
</dbReference>
<comment type="catalytic activity">
    <reaction evidence="10">
        <text>(6S)-5,6,7,8-tetrahydrofolyl-(gamma-L-Glu)(n) + L-glutamate + ATP = (6S)-5,6,7,8-tetrahydrofolyl-(gamma-L-Glu)(n+1) + ADP + phosphate + H(+)</text>
        <dbReference type="Rhea" id="RHEA:10580"/>
        <dbReference type="Rhea" id="RHEA-COMP:14738"/>
        <dbReference type="Rhea" id="RHEA-COMP:14740"/>
        <dbReference type="ChEBI" id="CHEBI:15378"/>
        <dbReference type="ChEBI" id="CHEBI:29985"/>
        <dbReference type="ChEBI" id="CHEBI:30616"/>
        <dbReference type="ChEBI" id="CHEBI:43474"/>
        <dbReference type="ChEBI" id="CHEBI:141005"/>
        <dbReference type="ChEBI" id="CHEBI:456216"/>
        <dbReference type="EC" id="6.3.2.17"/>
    </reaction>
</comment>
<keyword evidence="7 11" id="KW-0067">ATP-binding</keyword>
<organism evidence="14 15">
    <name type="scientific">Candidatus Anaerobutyricum stercoripullorum</name>
    <dbReference type="NCBI Taxonomy" id="2838456"/>
    <lineage>
        <taxon>Bacteria</taxon>
        <taxon>Bacillati</taxon>
        <taxon>Bacillota</taxon>
        <taxon>Clostridia</taxon>
        <taxon>Lachnospirales</taxon>
        <taxon>Lachnospiraceae</taxon>
        <taxon>Anaerobutyricum</taxon>
    </lineage>
</organism>
<protein>
    <recommendedName>
        <fullName evidence="3">tetrahydrofolate synthase</fullName>
        <ecNumber evidence="3">6.3.2.17</ecNumber>
    </recommendedName>
    <alternativeName>
        <fullName evidence="9">Tetrahydrofolylpolyglutamate synthase</fullName>
    </alternativeName>
</protein>
<dbReference type="InterPro" id="IPR001645">
    <property type="entry name" value="Folylpolyglutamate_synth"/>
</dbReference>
<dbReference type="FunFam" id="3.40.1190.10:FF:000011">
    <property type="entry name" value="Folylpolyglutamate synthase/dihydrofolate synthase"/>
    <property type="match status" value="1"/>
</dbReference>
<dbReference type="InterPro" id="IPR004101">
    <property type="entry name" value="Mur_ligase_C"/>
</dbReference>
<evidence type="ECO:0000259" key="12">
    <source>
        <dbReference type="Pfam" id="PF02875"/>
    </source>
</evidence>
<reference evidence="14" key="1">
    <citation type="journal article" date="2021" name="PeerJ">
        <title>Extensive microbial diversity within the chicken gut microbiome revealed by metagenomics and culture.</title>
        <authorList>
            <person name="Gilroy R."/>
            <person name="Ravi A."/>
            <person name="Getino M."/>
            <person name="Pursley I."/>
            <person name="Horton D.L."/>
            <person name="Alikhan N.F."/>
            <person name="Baker D."/>
            <person name="Gharbi K."/>
            <person name="Hall N."/>
            <person name="Watson M."/>
            <person name="Adriaenssens E.M."/>
            <person name="Foster-Nyarko E."/>
            <person name="Jarju S."/>
            <person name="Secka A."/>
            <person name="Antonio M."/>
            <person name="Oren A."/>
            <person name="Chaudhuri R.R."/>
            <person name="La Ragione R."/>
            <person name="Hildebrand F."/>
            <person name="Pallen M.J."/>
        </authorList>
    </citation>
    <scope>NUCLEOTIDE SEQUENCE</scope>
    <source>
        <strain evidence="14">ChiSxjej3B15-1167</strain>
    </source>
</reference>
<evidence type="ECO:0000256" key="6">
    <source>
        <dbReference type="ARBA" id="ARBA00022741"/>
    </source>
</evidence>
<evidence type="ECO:0000256" key="10">
    <source>
        <dbReference type="ARBA" id="ARBA00047493"/>
    </source>
</evidence>
<dbReference type="PANTHER" id="PTHR11136:SF0">
    <property type="entry name" value="DIHYDROFOLATE SYNTHETASE-RELATED"/>
    <property type="match status" value="1"/>
</dbReference>
<reference evidence="14" key="2">
    <citation type="submission" date="2021-04" db="EMBL/GenBank/DDBJ databases">
        <authorList>
            <person name="Gilroy R."/>
        </authorList>
    </citation>
    <scope>NUCLEOTIDE SEQUENCE</scope>
    <source>
        <strain evidence="14">ChiSxjej3B15-1167</strain>
    </source>
</reference>
<gene>
    <name evidence="14" type="ORF">H9849_01105</name>
</gene>
<dbReference type="InterPro" id="IPR013221">
    <property type="entry name" value="Mur_ligase_cen"/>
</dbReference>
<dbReference type="GO" id="GO:0046872">
    <property type="term" value="F:metal ion binding"/>
    <property type="evidence" value="ECO:0007669"/>
    <property type="project" value="UniProtKB-KW"/>
</dbReference>
<evidence type="ECO:0000256" key="8">
    <source>
        <dbReference type="ARBA" id="ARBA00022842"/>
    </source>
</evidence>
<comment type="caution">
    <text evidence="14">The sequence shown here is derived from an EMBL/GenBank/DDBJ whole genome shotgun (WGS) entry which is preliminary data.</text>
</comment>
<dbReference type="GO" id="GO:0005524">
    <property type="term" value="F:ATP binding"/>
    <property type="evidence" value="ECO:0007669"/>
    <property type="project" value="UniProtKB-KW"/>
</dbReference>
<dbReference type="PANTHER" id="PTHR11136">
    <property type="entry name" value="FOLYLPOLYGLUTAMATE SYNTHASE-RELATED"/>
    <property type="match status" value="1"/>
</dbReference>
<dbReference type="Pfam" id="PF08245">
    <property type="entry name" value="Mur_ligase_M"/>
    <property type="match status" value="1"/>
</dbReference>
<evidence type="ECO:0000313" key="15">
    <source>
        <dbReference type="Proteomes" id="UP000886805"/>
    </source>
</evidence>
<dbReference type="GO" id="GO:0005737">
    <property type="term" value="C:cytoplasm"/>
    <property type="evidence" value="ECO:0007669"/>
    <property type="project" value="TreeGrafter"/>
</dbReference>
<dbReference type="Proteomes" id="UP000886805">
    <property type="component" value="Unassembled WGS sequence"/>
</dbReference>
<dbReference type="InterPro" id="IPR018109">
    <property type="entry name" value="Folylpolyglutamate_synth_CS"/>
</dbReference>
<dbReference type="Gene3D" id="3.90.190.20">
    <property type="entry name" value="Mur ligase, C-terminal domain"/>
    <property type="match status" value="1"/>
</dbReference>
<evidence type="ECO:0000256" key="2">
    <source>
        <dbReference type="ARBA" id="ARBA00008276"/>
    </source>
</evidence>
<keyword evidence="4 11" id="KW-0436">Ligase</keyword>
<dbReference type="PIRSF" id="PIRSF001563">
    <property type="entry name" value="Folylpolyglu_synth"/>
    <property type="match status" value="1"/>
</dbReference>
<evidence type="ECO:0000256" key="11">
    <source>
        <dbReference type="PIRNR" id="PIRNR001563"/>
    </source>
</evidence>
<dbReference type="EMBL" id="DXEQ01000030">
    <property type="protein sequence ID" value="HIX71596.1"/>
    <property type="molecule type" value="Genomic_DNA"/>
</dbReference>
<dbReference type="InterPro" id="IPR036565">
    <property type="entry name" value="Mur-like_cat_sf"/>
</dbReference>
<evidence type="ECO:0000256" key="1">
    <source>
        <dbReference type="ARBA" id="ARBA00001946"/>
    </source>
</evidence>
<dbReference type="Pfam" id="PF02875">
    <property type="entry name" value="Mur_ligase_C"/>
    <property type="match status" value="1"/>
</dbReference>
<dbReference type="NCBIfam" id="TIGR01499">
    <property type="entry name" value="folC"/>
    <property type="match status" value="1"/>
</dbReference>
<comment type="cofactor">
    <cofactor evidence="1">
        <name>Mg(2+)</name>
        <dbReference type="ChEBI" id="CHEBI:18420"/>
    </cofactor>
</comment>
<dbReference type="AlphaFoldDB" id="A0A9D1X331"/>
<comment type="similarity">
    <text evidence="2 11">Belongs to the folylpolyglutamate synthase family.</text>
</comment>
<keyword evidence="5" id="KW-0479">Metal-binding</keyword>
<dbReference type="SUPFAM" id="SSF53244">
    <property type="entry name" value="MurD-like peptide ligases, peptide-binding domain"/>
    <property type="match status" value="1"/>
</dbReference>
<accession>A0A9D1X331</accession>
<evidence type="ECO:0000256" key="9">
    <source>
        <dbReference type="ARBA" id="ARBA00030592"/>
    </source>
</evidence>
<proteinExistence type="inferred from homology"/>